<reference evidence="10" key="1">
    <citation type="submission" date="2016-10" db="EMBL/GenBank/DDBJ databases">
        <authorList>
            <person name="Tanifuji G."/>
            <person name="Kume K."/>
            <person name="Nakayama T."/>
            <person name="Takabayashi S."/>
            <person name="Hashimoto T."/>
        </authorList>
    </citation>
    <scope>NUCLEOTIDE SEQUENCE</scope>
    <source>
        <strain evidence="10">NY0173</strain>
    </source>
</reference>
<evidence type="ECO:0000256" key="5">
    <source>
        <dbReference type="ARBA" id="ARBA00023043"/>
    </source>
</evidence>
<dbReference type="EMBL" id="BDIP01000302">
    <property type="protein sequence ID" value="GIQ81076.1"/>
    <property type="molecule type" value="Genomic_DNA"/>
</dbReference>
<sequence>MPALGMRSDESGRVNASHSSSHYDGVMLMGESSVILEFEVSPLSSLFERCKIYMDKRDMDRAADFRSLEDVEAQVWVLRHVVRRSLFAAPMLVELLKEGFDPLTRIPETGQTYYHAAFRFLSAVAGGDGSIAVISDVIDVTQKDFKADELAADLVSILIRHSKGRVCTKGTPLAKAVLLARDSSGMTPLHLLAGAHAPAALLYACVNAKLTAREVGTAAAVCKVRPIHYAAQSLCVLSTAVLLGVGADHNCKDVHGWTPVSYATLAATARLERERERENSDDDSGLLCVSLLLHCGADCNQATELGVTPLHTVTKAGHEKLVTLLLHNKVRPAPTDVGQMTPLHIVAGDTSADRGREARLRIGQRLLEAGAKVLVFSQAGVTPLHLAAQRGCPSLVRTLLRFGADPNAVTHPDRNTCLHVAVQAMLRDTIPTSVDVPRHTDPKLARRLQDAVLELGKGHKVSAADRREVLLLLVAAGAKTDVLNAASVTPLGFLDPTTKALLKKARKDYKKIEAKYPRLFIGAWQLDCEALSCPICESVFSVTNRKHHCRLCGMVVCGACGPVRERGANHGGAGKGGKGDRIRICTTCKEREAVRERERLADGAQASGLGGMSSDPLLQHVVASLQAVQAMFASLREWLGENTQSERESSPRGSRVVVGPGRDGDGHEPFSAPSPTISDCVSEIQAQETMMHDAVAEIHIAQAAGLTTV</sequence>
<dbReference type="InterPro" id="IPR013083">
    <property type="entry name" value="Znf_RING/FYVE/PHD"/>
</dbReference>
<dbReference type="InterPro" id="IPR002110">
    <property type="entry name" value="Ankyrin_rpt"/>
</dbReference>
<keyword evidence="5 6" id="KW-0040">ANK repeat</keyword>
<dbReference type="Pfam" id="PF01363">
    <property type="entry name" value="FYVE"/>
    <property type="match status" value="1"/>
</dbReference>
<dbReference type="Pfam" id="PF12796">
    <property type="entry name" value="Ank_2"/>
    <property type="match status" value="1"/>
</dbReference>
<feature type="domain" description="FYVE-type" evidence="9">
    <location>
        <begin position="527"/>
        <end position="593"/>
    </location>
</feature>
<dbReference type="GO" id="GO:0008270">
    <property type="term" value="F:zinc ion binding"/>
    <property type="evidence" value="ECO:0007669"/>
    <property type="project" value="UniProtKB-KW"/>
</dbReference>
<organism evidence="10 12">
    <name type="scientific">Kipferlia bialata</name>
    <dbReference type="NCBI Taxonomy" id="797122"/>
    <lineage>
        <taxon>Eukaryota</taxon>
        <taxon>Metamonada</taxon>
        <taxon>Carpediemonas-like organisms</taxon>
        <taxon>Kipferlia</taxon>
    </lineage>
</organism>
<dbReference type="InterPro" id="IPR000306">
    <property type="entry name" value="Znf_FYVE"/>
</dbReference>
<evidence type="ECO:0000256" key="7">
    <source>
        <dbReference type="PROSITE-ProRule" id="PRU00091"/>
    </source>
</evidence>
<keyword evidence="1" id="KW-0479">Metal-binding</keyword>
<dbReference type="PANTHER" id="PTHR24173:SF74">
    <property type="entry name" value="ANKYRIN REPEAT DOMAIN-CONTAINING PROTEIN 16"/>
    <property type="match status" value="1"/>
</dbReference>
<dbReference type="SMART" id="SM00248">
    <property type="entry name" value="ANK"/>
    <property type="match status" value="6"/>
</dbReference>
<protein>
    <recommendedName>
        <fullName evidence="9">FYVE-type domain-containing protein</fullName>
    </recommendedName>
</protein>
<keyword evidence="3 7" id="KW-0863">Zinc-finger</keyword>
<evidence type="ECO:0000256" key="6">
    <source>
        <dbReference type="PROSITE-ProRule" id="PRU00023"/>
    </source>
</evidence>
<evidence type="ECO:0000256" key="8">
    <source>
        <dbReference type="SAM" id="MobiDB-lite"/>
    </source>
</evidence>
<dbReference type="InterPro" id="IPR036770">
    <property type="entry name" value="Ankyrin_rpt-contain_sf"/>
</dbReference>
<evidence type="ECO:0000313" key="12">
    <source>
        <dbReference type="Proteomes" id="UP000265618"/>
    </source>
</evidence>
<keyword evidence="2" id="KW-0677">Repeat</keyword>
<dbReference type="Gene3D" id="3.30.40.10">
    <property type="entry name" value="Zinc/RING finger domain, C3HC4 (zinc finger)"/>
    <property type="match status" value="1"/>
</dbReference>
<evidence type="ECO:0000256" key="4">
    <source>
        <dbReference type="ARBA" id="ARBA00022833"/>
    </source>
</evidence>
<evidence type="ECO:0000256" key="2">
    <source>
        <dbReference type="ARBA" id="ARBA00022737"/>
    </source>
</evidence>
<dbReference type="PROSITE" id="PS50088">
    <property type="entry name" value="ANK_REPEAT"/>
    <property type="match status" value="2"/>
</dbReference>
<name>A0A9K3CPP9_9EUKA</name>
<dbReference type="Pfam" id="PF00023">
    <property type="entry name" value="Ank"/>
    <property type="match status" value="1"/>
</dbReference>
<evidence type="ECO:0000313" key="10">
    <source>
        <dbReference type="EMBL" id="GIQ81076.1"/>
    </source>
</evidence>
<dbReference type="SMART" id="SM00064">
    <property type="entry name" value="FYVE"/>
    <property type="match status" value="1"/>
</dbReference>
<evidence type="ECO:0000256" key="3">
    <source>
        <dbReference type="ARBA" id="ARBA00022771"/>
    </source>
</evidence>
<dbReference type="PANTHER" id="PTHR24173">
    <property type="entry name" value="ANKYRIN REPEAT CONTAINING"/>
    <property type="match status" value="1"/>
</dbReference>
<keyword evidence="12" id="KW-1185">Reference proteome</keyword>
<keyword evidence="4" id="KW-0862">Zinc</keyword>
<dbReference type="PROSITE" id="PS50297">
    <property type="entry name" value="ANK_REP_REGION"/>
    <property type="match status" value="1"/>
</dbReference>
<dbReference type="SUPFAM" id="SSF57903">
    <property type="entry name" value="FYVE/PHD zinc finger"/>
    <property type="match status" value="1"/>
</dbReference>
<dbReference type="SUPFAM" id="SSF48403">
    <property type="entry name" value="Ankyrin repeat"/>
    <property type="match status" value="1"/>
</dbReference>
<feature type="compositionally biased region" description="Low complexity" evidence="8">
    <location>
        <begin position="651"/>
        <end position="660"/>
    </location>
</feature>
<dbReference type="PROSITE" id="PS50178">
    <property type="entry name" value="ZF_FYVE"/>
    <property type="match status" value="1"/>
</dbReference>
<feature type="repeat" description="ANK" evidence="6">
    <location>
        <begin position="379"/>
        <end position="411"/>
    </location>
</feature>
<feature type="repeat" description="ANK" evidence="6">
    <location>
        <begin position="305"/>
        <end position="337"/>
    </location>
</feature>
<feature type="region of interest" description="Disordered" evidence="8">
    <location>
        <begin position="642"/>
        <end position="677"/>
    </location>
</feature>
<dbReference type="AlphaFoldDB" id="A0A9K3CPP9"/>
<dbReference type="EMBL" id="BDIP01000770">
    <property type="protein sequence ID" value="GIQ82656.1"/>
    <property type="molecule type" value="Genomic_DNA"/>
</dbReference>
<proteinExistence type="predicted"/>
<dbReference type="Gene3D" id="1.25.40.20">
    <property type="entry name" value="Ankyrin repeat-containing domain"/>
    <property type="match status" value="3"/>
</dbReference>
<evidence type="ECO:0000313" key="11">
    <source>
        <dbReference type="EMBL" id="GIQ82656.1"/>
    </source>
</evidence>
<dbReference type="Proteomes" id="UP000265618">
    <property type="component" value="Unassembled WGS sequence"/>
</dbReference>
<dbReference type="OrthoDB" id="341259at2759"/>
<accession>A0A9K3CPP9</accession>
<evidence type="ECO:0000259" key="9">
    <source>
        <dbReference type="PROSITE" id="PS50178"/>
    </source>
</evidence>
<gene>
    <name evidence="10" type="ORF">KIPB_001978</name>
    <name evidence="11" type="ORF">KIPB_003828</name>
</gene>
<reference evidence="10 12" key="2">
    <citation type="journal article" date="2018" name="PLoS ONE">
        <title>The draft genome of Kipferlia bialata reveals reductive genome evolution in fornicate parasites.</title>
        <authorList>
            <person name="Tanifuji G."/>
            <person name="Takabayashi S."/>
            <person name="Kume K."/>
            <person name="Takagi M."/>
            <person name="Nakayama T."/>
            <person name="Kamikawa R."/>
            <person name="Inagaki Y."/>
            <person name="Hashimoto T."/>
        </authorList>
    </citation>
    <scope>NUCLEOTIDE SEQUENCE [LARGE SCALE GENOMIC DNA]</scope>
    <source>
        <strain evidence="10">NY0173</strain>
    </source>
</reference>
<dbReference type="InterPro" id="IPR017455">
    <property type="entry name" value="Znf_FYVE-rel"/>
</dbReference>
<comment type="caution">
    <text evidence="10">The sequence shown here is derived from an EMBL/GenBank/DDBJ whole genome shotgun (WGS) entry which is preliminary data.</text>
</comment>
<dbReference type="InterPro" id="IPR011011">
    <property type="entry name" value="Znf_FYVE_PHD"/>
</dbReference>
<evidence type="ECO:0000256" key="1">
    <source>
        <dbReference type="ARBA" id="ARBA00022723"/>
    </source>
</evidence>